<dbReference type="Proteomes" id="UP001178507">
    <property type="component" value="Unassembled WGS sequence"/>
</dbReference>
<dbReference type="AlphaFoldDB" id="A0AA36NDT2"/>
<keyword evidence="3" id="KW-1185">Reference proteome</keyword>
<organism evidence="2 3">
    <name type="scientific">Effrenium voratum</name>
    <dbReference type="NCBI Taxonomy" id="2562239"/>
    <lineage>
        <taxon>Eukaryota</taxon>
        <taxon>Sar</taxon>
        <taxon>Alveolata</taxon>
        <taxon>Dinophyceae</taxon>
        <taxon>Suessiales</taxon>
        <taxon>Symbiodiniaceae</taxon>
        <taxon>Effrenium</taxon>
    </lineage>
</organism>
<proteinExistence type="predicted"/>
<keyword evidence="1" id="KW-0175">Coiled coil</keyword>
<feature type="coiled-coil region" evidence="1">
    <location>
        <begin position="52"/>
        <end position="128"/>
    </location>
</feature>
<evidence type="ECO:0000313" key="2">
    <source>
        <dbReference type="EMBL" id="CAJ1408830.1"/>
    </source>
</evidence>
<feature type="coiled-coil region" evidence="1">
    <location>
        <begin position="221"/>
        <end position="256"/>
    </location>
</feature>
<feature type="coiled-coil region" evidence="1">
    <location>
        <begin position="450"/>
        <end position="491"/>
    </location>
</feature>
<feature type="non-terminal residue" evidence="2">
    <location>
        <position position="512"/>
    </location>
</feature>
<gene>
    <name evidence="2" type="ORF">EVOR1521_LOCUS30079</name>
</gene>
<dbReference type="EMBL" id="CAUJNA010003735">
    <property type="protein sequence ID" value="CAJ1408830.1"/>
    <property type="molecule type" value="Genomic_DNA"/>
</dbReference>
<evidence type="ECO:0000313" key="3">
    <source>
        <dbReference type="Proteomes" id="UP001178507"/>
    </source>
</evidence>
<name>A0AA36NDT2_9DINO</name>
<reference evidence="2" key="1">
    <citation type="submission" date="2023-08" db="EMBL/GenBank/DDBJ databases">
        <authorList>
            <person name="Chen Y."/>
            <person name="Shah S."/>
            <person name="Dougan E. K."/>
            <person name="Thang M."/>
            <person name="Chan C."/>
        </authorList>
    </citation>
    <scope>NUCLEOTIDE SEQUENCE</scope>
</reference>
<sequence>GIFAEVESCQSSDRKLEEGLRRMDSRLERLSSLQSQCSEGLVEAKAAALSSAERSSRQAAELETRTAELKDQLKSLREELSGIGTKEAKTAESACQLARKQELHAEAASELRRLVEAMRGRQELLERQGGESGAALQALRVSESENGQQLERVLKMCGELSDARIGMVTEVENCRAIQRQLEDALRRVDARLESVSSVAAQCSGGLVDAKAFAQSAAEKALANSKELLELKASELKELVEKRATEATGKLEALKAADAEQRSQLEQLGRGCAELSEHRRGMQAELEQCRTGQRQQEDLQRRLEARCERQALQLAQATEGVSEAKAAALSLWEQRGAELKDVEQRLVDTVTKLEALRSCGAEQGQQLAQLQRGCAELGELRRGAMAEIESCQSAERLGALKGADGEQRLQLERLGKACGELADARRGVTAEEVIEHPTFKNIQEQLRSFKHKDTEIEIQELTDRIVILEAAIQEKEEEVEGLQFELSQAHKRLRICEQLLEQSMAITNRARVL</sequence>
<protein>
    <submittedName>
        <fullName evidence="2">Uncharacterized protein</fullName>
    </submittedName>
</protein>
<comment type="caution">
    <text evidence="2">The sequence shown here is derived from an EMBL/GenBank/DDBJ whole genome shotgun (WGS) entry which is preliminary data.</text>
</comment>
<evidence type="ECO:0000256" key="1">
    <source>
        <dbReference type="SAM" id="Coils"/>
    </source>
</evidence>
<accession>A0AA36NDT2</accession>